<evidence type="ECO:0000256" key="6">
    <source>
        <dbReference type="ARBA" id="ARBA00022692"/>
    </source>
</evidence>
<dbReference type="RefSeq" id="WP_166283889.1">
    <property type="nucleotide sequence ID" value="NZ_JTHE03000018.1"/>
</dbReference>
<evidence type="ECO:0000256" key="4">
    <source>
        <dbReference type="ARBA" id="ARBA00015395"/>
    </source>
</evidence>
<dbReference type="InterPro" id="IPR003359">
    <property type="entry name" value="PSI_Ycf4_assembly"/>
</dbReference>
<evidence type="ECO:0000256" key="5">
    <source>
        <dbReference type="ARBA" id="ARBA00022531"/>
    </source>
</evidence>
<name>A0ABD4T015_9CYAN</name>
<feature type="transmembrane region" description="Helical" evidence="9">
    <location>
        <begin position="25"/>
        <end position="47"/>
    </location>
</feature>
<comment type="function">
    <text evidence="1 9">Seems to be required for the assembly of the photosystem I complex.</text>
</comment>
<protein>
    <recommendedName>
        <fullName evidence="4 9">Photosystem I assembly protein Ycf4</fullName>
    </recommendedName>
</protein>
<keyword evidence="8 9" id="KW-0472">Membrane</keyword>
<organism evidence="10 11">
    <name type="scientific">Lyngbya confervoides BDU141951</name>
    <dbReference type="NCBI Taxonomy" id="1574623"/>
    <lineage>
        <taxon>Bacteria</taxon>
        <taxon>Bacillati</taxon>
        <taxon>Cyanobacteriota</taxon>
        <taxon>Cyanophyceae</taxon>
        <taxon>Oscillatoriophycideae</taxon>
        <taxon>Oscillatoriales</taxon>
        <taxon>Microcoleaceae</taxon>
        <taxon>Lyngbya</taxon>
    </lineage>
</organism>
<keyword evidence="11" id="KW-1185">Reference proteome</keyword>
<evidence type="ECO:0000256" key="7">
    <source>
        <dbReference type="ARBA" id="ARBA00022989"/>
    </source>
</evidence>
<evidence type="ECO:0000313" key="11">
    <source>
        <dbReference type="Proteomes" id="UP000031561"/>
    </source>
</evidence>
<dbReference type="NCBIfam" id="NF002712">
    <property type="entry name" value="PRK02542.1"/>
    <property type="match status" value="1"/>
</dbReference>
<sequence>MTAQLTENESVLRYRVLGSKRFSNIWWASIISIGSVGFLLAGLSSYFHRNLLPIGNATDLIFIPQGIAMTFYGIAGSLLATYLWLTVIWDVGSGTNEFDKRQQQVRLRRCGYPGKNRQVNIHIPFADVQAVRVDIREGLNPKRALYLKVKGKGDYPLTRVGQPIALATLENQAAEIARFLNVPMEGL</sequence>
<evidence type="ECO:0000256" key="2">
    <source>
        <dbReference type="ARBA" id="ARBA00004141"/>
    </source>
</evidence>
<dbReference type="HAMAP" id="MF_00437">
    <property type="entry name" value="Ycf4"/>
    <property type="match status" value="1"/>
</dbReference>
<dbReference type="AlphaFoldDB" id="A0ABD4T015"/>
<comment type="similarity">
    <text evidence="3 9">Belongs to the Ycf4 family.</text>
</comment>
<evidence type="ECO:0000256" key="3">
    <source>
        <dbReference type="ARBA" id="ARBA00008198"/>
    </source>
</evidence>
<dbReference type="EMBL" id="JTHE03000018">
    <property type="protein sequence ID" value="MCM1981730.1"/>
    <property type="molecule type" value="Genomic_DNA"/>
</dbReference>
<evidence type="ECO:0000256" key="1">
    <source>
        <dbReference type="ARBA" id="ARBA00002862"/>
    </source>
</evidence>
<gene>
    <name evidence="9" type="primary">ycf4</name>
    <name evidence="10" type="ORF">QQ91_0002640</name>
</gene>
<feature type="transmembrane region" description="Helical" evidence="9">
    <location>
        <begin position="67"/>
        <end position="91"/>
    </location>
</feature>
<keyword evidence="7 9" id="KW-1133">Transmembrane helix</keyword>
<evidence type="ECO:0000313" key="10">
    <source>
        <dbReference type="EMBL" id="MCM1981730.1"/>
    </source>
</evidence>
<keyword evidence="5 9" id="KW-0602">Photosynthesis</keyword>
<dbReference type="Proteomes" id="UP000031561">
    <property type="component" value="Unassembled WGS sequence"/>
</dbReference>
<dbReference type="GO" id="GO:0015979">
    <property type="term" value="P:photosynthesis"/>
    <property type="evidence" value="ECO:0007669"/>
    <property type="project" value="UniProtKB-UniRule"/>
</dbReference>
<comment type="caution">
    <text evidence="10">The sequence shown here is derived from an EMBL/GenBank/DDBJ whole genome shotgun (WGS) entry which is preliminary data.</text>
</comment>
<dbReference type="GO" id="GO:0031676">
    <property type="term" value="C:plasma membrane-derived thylakoid membrane"/>
    <property type="evidence" value="ECO:0007669"/>
    <property type="project" value="UniProtKB-SubCell"/>
</dbReference>
<dbReference type="Pfam" id="PF02392">
    <property type="entry name" value="Ycf4"/>
    <property type="match status" value="1"/>
</dbReference>
<accession>A0ABD4T015</accession>
<proteinExistence type="inferred from homology"/>
<comment type="subcellular location">
    <subcellularLocation>
        <location evidence="9">Cellular thylakoid membrane</location>
        <topology evidence="9">Multi-pass membrane protein</topology>
    </subcellularLocation>
    <subcellularLocation>
        <location evidence="2">Membrane</location>
        <topology evidence="2">Multi-pass membrane protein</topology>
    </subcellularLocation>
</comment>
<evidence type="ECO:0000256" key="9">
    <source>
        <dbReference type="HAMAP-Rule" id="MF_00437"/>
    </source>
</evidence>
<evidence type="ECO:0000256" key="8">
    <source>
        <dbReference type="ARBA" id="ARBA00023136"/>
    </source>
</evidence>
<keyword evidence="9" id="KW-0793">Thylakoid</keyword>
<reference evidence="10 11" key="1">
    <citation type="journal article" date="2015" name="Genome Announc.">
        <title>Draft Genome Sequence of Filamentous Marine Cyanobacterium Lyngbya confervoides Strain BDU141951.</title>
        <authorList>
            <person name="Chandrababunaidu M.M."/>
            <person name="Sen D."/>
            <person name="Tripathy S."/>
        </authorList>
    </citation>
    <scope>NUCLEOTIDE SEQUENCE [LARGE SCALE GENOMIC DNA]</scope>
    <source>
        <strain evidence="10 11">BDU141951</strain>
    </source>
</reference>
<keyword evidence="6 9" id="KW-0812">Transmembrane</keyword>